<feature type="region of interest" description="Disordered" evidence="1">
    <location>
        <begin position="68"/>
        <end position="91"/>
    </location>
</feature>
<evidence type="ECO:0000313" key="2">
    <source>
        <dbReference type="EMBL" id="KAF5934200.1"/>
    </source>
</evidence>
<keyword evidence="3" id="KW-1185">Reference proteome</keyword>
<protein>
    <submittedName>
        <fullName evidence="2">Uncharacterized protein</fullName>
    </submittedName>
</protein>
<dbReference type="PANTHER" id="PTHR46250:SF15">
    <property type="entry name" value="OS01G0523800 PROTEIN"/>
    <property type="match status" value="1"/>
</dbReference>
<dbReference type="AlphaFoldDB" id="A0A7J7G0K3"/>
<gene>
    <name evidence="2" type="ORF">HYC85_030371</name>
</gene>
<comment type="caution">
    <text evidence="2">The sequence shown here is derived from an EMBL/GenBank/DDBJ whole genome shotgun (WGS) entry which is preliminary data.</text>
</comment>
<name>A0A7J7G0K3_CAMSI</name>
<reference evidence="3" key="1">
    <citation type="journal article" date="2020" name="Nat. Commun.">
        <title>Genome assembly of wild tea tree DASZ reveals pedigree and selection history of tea varieties.</title>
        <authorList>
            <person name="Zhang W."/>
            <person name="Zhang Y."/>
            <person name="Qiu H."/>
            <person name="Guo Y."/>
            <person name="Wan H."/>
            <person name="Zhang X."/>
            <person name="Scossa F."/>
            <person name="Alseekh S."/>
            <person name="Zhang Q."/>
            <person name="Wang P."/>
            <person name="Xu L."/>
            <person name="Schmidt M.H."/>
            <person name="Jia X."/>
            <person name="Li D."/>
            <person name="Zhu A."/>
            <person name="Guo F."/>
            <person name="Chen W."/>
            <person name="Ni D."/>
            <person name="Usadel B."/>
            <person name="Fernie A.R."/>
            <person name="Wen W."/>
        </authorList>
    </citation>
    <scope>NUCLEOTIDE SEQUENCE [LARGE SCALE GENOMIC DNA]</scope>
    <source>
        <strain evidence="3">cv. G240</strain>
    </source>
</reference>
<proteinExistence type="predicted"/>
<organism evidence="2 3">
    <name type="scientific">Camellia sinensis</name>
    <name type="common">Tea plant</name>
    <name type="synonym">Thea sinensis</name>
    <dbReference type="NCBI Taxonomy" id="4442"/>
    <lineage>
        <taxon>Eukaryota</taxon>
        <taxon>Viridiplantae</taxon>
        <taxon>Streptophyta</taxon>
        <taxon>Embryophyta</taxon>
        <taxon>Tracheophyta</taxon>
        <taxon>Spermatophyta</taxon>
        <taxon>Magnoliopsida</taxon>
        <taxon>eudicotyledons</taxon>
        <taxon>Gunneridae</taxon>
        <taxon>Pentapetalae</taxon>
        <taxon>asterids</taxon>
        <taxon>Ericales</taxon>
        <taxon>Theaceae</taxon>
        <taxon>Camellia</taxon>
    </lineage>
</organism>
<reference evidence="2 3" key="2">
    <citation type="submission" date="2020-07" db="EMBL/GenBank/DDBJ databases">
        <title>Genome assembly of wild tea tree DASZ reveals pedigree and selection history of tea varieties.</title>
        <authorList>
            <person name="Zhang W."/>
        </authorList>
    </citation>
    <scope>NUCLEOTIDE SEQUENCE [LARGE SCALE GENOMIC DNA]</scope>
    <source>
        <strain evidence="3">cv. G240</strain>
        <tissue evidence="2">Leaf</tissue>
    </source>
</reference>
<dbReference type="PANTHER" id="PTHR46250">
    <property type="entry name" value="MYB/SANT-LIKE DNA-BINDING DOMAIN PROTEIN-RELATED"/>
    <property type="match status" value="1"/>
</dbReference>
<accession>A0A7J7G0K3</accession>
<dbReference type="Proteomes" id="UP000593564">
    <property type="component" value="Unassembled WGS sequence"/>
</dbReference>
<evidence type="ECO:0000256" key="1">
    <source>
        <dbReference type="SAM" id="MobiDB-lite"/>
    </source>
</evidence>
<sequence length="254" mass="28983">MRNKPFPFYEDWLILFGNDRATGELAEDPTDAITAMEKEDANATTKDGEPSHVEQFSMNIGDTDYSMSTAGNVPNHADSTKTRKKRARPSKGIPTELSEMAKNLRLFIKNTNTMMVEIAHRIGYSHDLSQQRRLVLLMDKLKMVDPCLEYSARAYWFCQRLVDFPNERWWCNWMCSKSAADIAWRCPWLNLIEMSYSITRYLAAWRTRELLAPVPSFSYALSGECFAWLEDEAQVGSTLATEASTSTSRGSKST</sequence>
<dbReference type="EMBL" id="JACBKZ010000014">
    <property type="protein sequence ID" value="KAF5934200.1"/>
    <property type="molecule type" value="Genomic_DNA"/>
</dbReference>
<evidence type="ECO:0000313" key="3">
    <source>
        <dbReference type="Proteomes" id="UP000593564"/>
    </source>
</evidence>